<keyword evidence="6" id="KW-1185">Reference proteome</keyword>
<evidence type="ECO:0000256" key="4">
    <source>
        <dbReference type="SAM" id="MobiDB-lite"/>
    </source>
</evidence>
<evidence type="ECO:0000256" key="1">
    <source>
        <dbReference type="ARBA" id="ARBA00004173"/>
    </source>
</evidence>
<dbReference type="PROSITE" id="PS00600">
    <property type="entry name" value="AA_TRANSFER_CLASS_3"/>
    <property type="match status" value="1"/>
</dbReference>
<dbReference type="Proteomes" id="UP000008698">
    <property type="component" value="Unassembled WGS sequence"/>
</dbReference>
<gene>
    <name evidence="5" type="ORF">VDBG_07632</name>
</gene>
<dbReference type="Pfam" id="PF13500">
    <property type="entry name" value="AAA_26"/>
    <property type="match status" value="1"/>
</dbReference>
<dbReference type="GO" id="GO:0004015">
    <property type="term" value="F:adenosylmethionine-8-amino-7-oxononanoate transaminase activity"/>
    <property type="evidence" value="ECO:0007669"/>
    <property type="project" value="TreeGrafter"/>
</dbReference>
<reference evidence="6" key="1">
    <citation type="journal article" date="2011" name="PLoS Pathog.">
        <title>Comparative genomics yields insights into niche adaptation of plant vascular wilt pathogens.</title>
        <authorList>
            <person name="Klosterman S.J."/>
            <person name="Subbarao K.V."/>
            <person name="Kang S."/>
            <person name="Veronese P."/>
            <person name="Gold S.E."/>
            <person name="Thomma B.P.H.J."/>
            <person name="Chen Z."/>
            <person name="Henrissat B."/>
            <person name="Lee Y.-H."/>
            <person name="Park J."/>
            <person name="Garcia-Pedrajas M.D."/>
            <person name="Barbara D.J."/>
            <person name="Anchieta A."/>
            <person name="de Jonge R."/>
            <person name="Santhanam P."/>
            <person name="Maruthachalam K."/>
            <person name="Atallah Z."/>
            <person name="Amyotte S.G."/>
            <person name="Paz Z."/>
            <person name="Inderbitzin P."/>
            <person name="Hayes R.J."/>
            <person name="Heiman D.I."/>
            <person name="Young S."/>
            <person name="Zeng Q."/>
            <person name="Engels R."/>
            <person name="Galagan J."/>
            <person name="Cuomo C.A."/>
            <person name="Dobinson K.F."/>
            <person name="Ma L.-J."/>
        </authorList>
    </citation>
    <scope>NUCLEOTIDE SEQUENCE [LARGE SCALE GENOMIC DNA]</scope>
    <source>
        <strain evidence="6">VaMs.102 / ATCC MYA-4576 / FGSC 10136</strain>
    </source>
</reference>
<dbReference type="InterPro" id="IPR005814">
    <property type="entry name" value="Aminotrans_3"/>
</dbReference>
<dbReference type="GeneID" id="9537650"/>
<dbReference type="PANTHER" id="PTHR42684:SF3">
    <property type="entry name" value="ADENOSYLMETHIONINE-8-AMINO-7-OXONONANOATE AMINOTRANSFERASE"/>
    <property type="match status" value="1"/>
</dbReference>
<comment type="subcellular location">
    <subcellularLocation>
        <location evidence="1">Mitochondrion</location>
    </subcellularLocation>
</comment>
<dbReference type="InterPro" id="IPR015421">
    <property type="entry name" value="PyrdxlP-dep_Trfase_major"/>
</dbReference>
<keyword evidence="2 5" id="KW-0032">Aminotransferase</keyword>
<dbReference type="STRING" id="526221.C9SRV7"/>
<dbReference type="FunFam" id="3.90.1150.10:FF:000080">
    <property type="entry name" value="Bifunctional dethiobiotin synthetase/adenosylmethionine-8-amino-7-oxononanoate aminotransferase"/>
    <property type="match status" value="1"/>
</dbReference>
<keyword evidence="3 5" id="KW-0808">Transferase</keyword>
<dbReference type="KEGG" id="val:VDBG_07632"/>
<evidence type="ECO:0000256" key="2">
    <source>
        <dbReference type="ARBA" id="ARBA00022576"/>
    </source>
</evidence>
<dbReference type="SUPFAM" id="SSF53383">
    <property type="entry name" value="PLP-dependent transferases"/>
    <property type="match status" value="1"/>
</dbReference>
<organism evidence="6">
    <name type="scientific">Verticillium alfalfae (strain VaMs.102 / ATCC MYA-4576 / FGSC 10136)</name>
    <name type="common">Verticillium wilt of alfalfa</name>
    <name type="synonym">Verticillium albo-atrum</name>
    <dbReference type="NCBI Taxonomy" id="526221"/>
    <lineage>
        <taxon>Eukaryota</taxon>
        <taxon>Fungi</taxon>
        <taxon>Dikarya</taxon>
        <taxon>Ascomycota</taxon>
        <taxon>Pezizomycotina</taxon>
        <taxon>Sordariomycetes</taxon>
        <taxon>Hypocreomycetidae</taxon>
        <taxon>Glomerellales</taxon>
        <taxon>Plectosphaerellaceae</taxon>
        <taxon>Verticillium</taxon>
    </lineage>
</organism>
<dbReference type="PANTHER" id="PTHR42684">
    <property type="entry name" value="ADENOSYLMETHIONINE-8-AMINO-7-OXONONANOATE AMINOTRANSFERASE"/>
    <property type="match status" value="1"/>
</dbReference>
<dbReference type="Gene3D" id="3.40.50.300">
    <property type="entry name" value="P-loop containing nucleotide triphosphate hydrolases"/>
    <property type="match status" value="1"/>
</dbReference>
<feature type="region of interest" description="Disordered" evidence="4">
    <location>
        <begin position="695"/>
        <end position="725"/>
    </location>
</feature>
<dbReference type="InterPro" id="IPR027417">
    <property type="entry name" value="P-loop_NTPase"/>
</dbReference>
<dbReference type="GO" id="GO:0009102">
    <property type="term" value="P:biotin biosynthetic process"/>
    <property type="evidence" value="ECO:0007669"/>
    <property type="project" value="TreeGrafter"/>
</dbReference>
<feature type="compositionally biased region" description="Polar residues" evidence="4">
    <location>
        <begin position="714"/>
        <end position="723"/>
    </location>
</feature>
<dbReference type="GO" id="GO:0004141">
    <property type="term" value="F:dethiobiotin synthase activity"/>
    <property type="evidence" value="ECO:0007669"/>
    <property type="project" value="TreeGrafter"/>
</dbReference>
<dbReference type="Gene3D" id="3.40.640.10">
    <property type="entry name" value="Type I PLP-dependent aspartate aminotransferase-like (Major domain)"/>
    <property type="match status" value="1"/>
</dbReference>
<dbReference type="SUPFAM" id="SSF52540">
    <property type="entry name" value="P-loop containing nucleoside triphosphate hydrolases"/>
    <property type="match status" value="1"/>
</dbReference>
<dbReference type="AlphaFoldDB" id="C9SRV7"/>
<dbReference type="EMBL" id="DS985223">
    <property type="protein sequence ID" value="EEY21522.1"/>
    <property type="molecule type" value="Genomic_DNA"/>
</dbReference>
<dbReference type="InterPro" id="IPR015424">
    <property type="entry name" value="PyrdxlP-dep_Trfase"/>
</dbReference>
<evidence type="ECO:0000313" key="6">
    <source>
        <dbReference type="Proteomes" id="UP000008698"/>
    </source>
</evidence>
<evidence type="ECO:0000313" key="5">
    <source>
        <dbReference type="EMBL" id="EEY21522.1"/>
    </source>
</evidence>
<dbReference type="InterPro" id="IPR049704">
    <property type="entry name" value="Aminotrans_3_PPA_site"/>
</dbReference>
<sequence length="782" mass="85308">MAPLSGLLWRHLRVHQVYGANTDVGKTIFTTILCNAATKFYNHERTSYLKPVSTGPASEADSSSFRSLRRCRDTRAVRCTVQPAYCSQVVRPGTTSVAALSKLGLTGWQDIPSDDALRRSIHDHALRNAAFGPGWLFLETAGGVHSPGPTGTPQADLYAPLRLPTVLVGDSKLGGISQTIAAYESLKLRGLDVEAVLLFQNATYENHLYLKDYFQEHAGIPVETVTAPPERHEDPQYDHGALLAYYERESSSETAHAVLKDLDHRGKSRIARLENMPQSASKNIWYPFTQQKLLTPDRISVIDSANGDFFQVLTPAAAPSPANESGLLQPAFDGSASWWTQGLGHGNPRLTLAAAYAAGRYGHVMFAEAIHEPALALAEKLLHGMGNSRLTRVFYTDNGSTGCEVAVKMALRAARLRYGWAASEKMEILGLKGSYHGDTIGTMDCSEPSVFNEKVEWYKGKGFWFDHPSVWCRDGKWVVDTPEALQEDLGDGAKFESLSDVFDLGNRAQTKVYESYKNYFRSVLERLQKQGGRKFGALMLEPVVLGAGGMILVDPLYQKALVDVVRSSPELFGNSTMPSTTEHDWQGLPVIFDEVFTGLYRLGRFSSSSLLATSADISVHAKLLTGGLLPLSTTLASESIFNAFTSDDKSDALLHGHSYTAHAVGCQVSVESLDQLQRMDENGAWDWAKRNSSGKALDAATSPGPRALPGPCGRTSSSTASRDSPTRSRALGLWAVFLRSACGVMMGSDTRARLLLGFRLAFATAKGRGIFTPVFWGMFCIS</sequence>
<dbReference type="Pfam" id="PF00202">
    <property type="entry name" value="Aminotran_3"/>
    <property type="match status" value="2"/>
</dbReference>
<dbReference type="HOGENOM" id="CLU_010794_0_0_1"/>
<name>C9SRV7_VERA1</name>
<proteinExistence type="predicted"/>
<dbReference type="RefSeq" id="XP_003002173.1">
    <property type="nucleotide sequence ID" value="XM_003002127.1"/>
</dbReference>
<accession>C9SRV7</accession>
<protein>
    <submittedName>
        <fullName evidence="5">Adenosylmethionine-8-amino-7-oxononanoate aminotransferase</fullName>
    </submittedName>
</protein>
<dbReference type="CDD" id="cd03109">
    <property type="entry name" value="DTBS"/>
    <property type="match status" value="1"/>
</dbReference>
<dbReference type="eggNOG" id="KOG1401">
    <property type="taxonomic scope" value="Eukaryota"/>
</dbReference>
<dbReference type="OrthoDB" id="425114at2759"/>
<dbReference type="GO" id="GO:0005739">
    <property type="term" value="C:mitochondrion"/>
    <property type="evidence" value="ECO:0007669"/>
    <property type="project" value="UniProtKB-SubCell"/>
</dbReference>
<evidence type="ECO:0000256" key="3">
    <source>
        <dbReference type="ARBA" id="ARBA00022679"/>
    </source>
</evidence>
<dbReference type="GO" id="GO:0030170">
    <property type="term" value="F:pyridoxal phosphate binding"/>
    <property type="evidence" value="ECO:0007669"/>
    <property type="project" value="InterPro"/>
</dbReference>
<dbReference type="OMA" id="KGWASRA"/>